<evidence type="ECO:0000313" key="3">
    <source>
        <dbReference type="EMBL" id="KAF2093246.1"/>
    </source>
</evidence>
<evidence type="ECO:0000313" key="4">
    <source>
        <dbReference type="Proteomes" id="UP000799772"/>
    </source>
</evidence>
<gene>
    <name evidence="3" type="ORF">NA57DRAFT_81583</name>
</gene>
<protein>
    <recommendedName>
        <fullName evidence="2">F-box domain-containing protein</fullName>
    </recommendedName>
</protein>
<sequence>MKQKGSRTSSSESVQQRLPGLGRSMSALFKRVAAPLNSREGKAEEDKQRSFQELFLLLPEELHVQILGYLDLFSVLNLRITSRSLFGVVQSCEPAYIRLHVQRTSPWRTSLYPLPASSERTLRYLLDYYHRYAVSLKLAARLLLPEWPCGHELKGVFTPSTKDGKDCKCGWWTALRVIASDLFSLNHFLETYRDIILRRALTRVNCSGNNKSNFAFVLGTTDWQDQSSILELTSSRQLARGFSEFASLLDDLDWSLVRINSESRGPFHARNSSYVSSMDIATLLLIGGFHHTLKIVSHSTLTARKQALHRFLHSLTPSNKDWKAAWMGLMLPSDIIAQLDKVPYAKIGIPSLKVLWLQPALRLLIDRNVLREKDMKWRNTRMRAQFTEPGRRCWFLLCPITARVADEDDGVLFYHDRS</sequence>
<comment type="caution">
    <text evidence="3">The sequence shown here is derived from an EMBL/GenBank/DDBJ whole genome shotgun (WGS) entry which is preliminary data.</text>
</comment>
<evidence type="ECO:0000256" key="1">
    <source>
        <dbReference type="SAM" id="MobiDB-lite"/>
    </source>
</evidence>
<dbReference type="InterPro" id="IPR036047">
    <property type="entry name" value="F-box-like_dom_sf"/>
</dbReference>
<accession>A0A9P4I1G4</accession>
<dbReference type="PROSITE" id="PS50181">
    <property type="entry name" value="FBOX"/>
    <property type="match status" value="1"/>
</dbReference>
<reference evidence="3" key="1">
    <citation type="journal article" date="2020" name="Stud. Mycol.">
        <title>101 Dothideomycetes genomes: a test case for predicting lifestyles and emergence of pathogens.</title>
        <authorList>
            <person name="Haridas S."/>
            <person name="Albert R."/>
            <person name="Binder M."/>
            <person name="Bloem J."/>
            <person name="Labutti K."/>
            <person name="Salamov A."/>
            <person name="Andreopoulos B."/>
            <person name="Baker S."/>
            <person name="Barry K."/>
            <person name="Bills G."/>
            <person name="Bluhm B."/>
            <person name="Cannon C."/>
            <person name="Castanera R."/>
            <person name="Culley D."/>
            <person name="Daum C."/>
            <person name="Ezra D."/>
            <person name="Gonzalez J."/>
            <person name="Henrissat B."/>
            <person name="Kuo A."/>
            <person name="Liang C."/>
            <person name="Lipzen A."/>
            <person name="Lutzoni F."/>
            <person name="Magnuson J."/>
            <person name="Mondo S."/>
            <person name="Nolan M."/>
            <person name="Ohm R."/>
            <person name="Pangilinan J."/>
            <person name="Park H.-J."/>
            <person name="Ramirez L."/>
            <person name="Alfaro M."/>
            <person name="Sun H."/>
            <person name="Tritt A."/>
            <person name="Yoshinaga Y."/>
            <person name="Zwiers L.-H."/>
            <person name="Turgeon B."/>
            <person name="Goodwin S."/>
            <person name="Spatafora J."/>
            <person name="Crous P."/>
            <person name="Grigoriev I."/>
        </authorList>
    </citation>
    <scope>NUCLEOTIDE SEQUENCE</scope>
    <source>
        <strain evidence="3">CBS 133067</strain>
    </source>
</reference>
<dbReference type="SUPFAM" id="SSF81383">
    <property type="entry name" value="F-box domain"/>
    <property type="match status" value="1"/>
</dbReference>
<organism evidence="3 4">
    <name type="scientific">Rhizodiscina lignyota</name>
    <dbReference type="NCBI Taxonomy" id="1504668"/>
    <lineage>
        <taxon>Eukaryota</taxon>
        <taxon>Fungi</taxon>
        <taxon>Dikarya</taxon>
        <taxon>Ascomycota</taxon>
        <taxon>Pezizomycotina</taxon>
        <taxon>Dothideomycetes</taxon>
        <taxon>Pleosporomycetidae</taxon>
        <taxon>Aulographales</taxon>
        <taxon>Rhizodiscinaceae</taxon>
        <taxon>Rhizodiscina</taxon>
    </lineage>
</organism>
<dbReference type="OrthoDB" id="5396937at2759"/>
<keyword evidence="4" id="KW-1185">Reference proteome</keyword>
<dbReference type="Pfam" id="PF00646">
    <property type="entry name" value="F-box"/>
    <property type="match status" value="1"/>
</dbReference>
<dbReference type="Proteomes" id="UP000799772">
    <property type="component" value="Unassembled WGS sequence"/>
</dbReference>
<feature type="domain" description="F-box" evidence="2">
    <location>
        <begin position="52"/>
        <end position="99"/>
    </location>
</feature>
<dbReference type="EMBL" id="ML978139">
    <property type="protein sequence ID" value="KAF2093246.1"/>
    <property type="molecule type" value="Genomic_DNA"/>
</dbReference>
<feature type="region of interest" description="Disordered" evidence="1">
    <location>
        <begin position="1"/>
        <end position="22"/>
    </location>
</feature>
<name>A0A9P4I1G4_9PEZI</name>
<proteinExistence type="predicted"/>
<dbReference type="AlphaFoldDB" id="A0A9P4I1G4"/>
<dbReference type="SMART" id="SM00256">
    <property type="entry name" value="FBOX"/>
    <property type="match status" value="1"/>
</dbReference>
<feature type="compositionally biased region" description="Polar residues" evidence="1">
    <location>
        <begin position="1"/>
        <end position="16"/>
    </location>
</feature>
<dbReference type="InterPro" id="IPR001810">
    <property type="entry name" value="F-box_dom"/>
</dbReference>
<evidence type="ECO:0000259" key="2">
    <source>
        <dbReference type="PROSITE" id="PS50181"/>
    </source>
</evidence>